<accession>A0AA38C544</accession>
<dbReference type="EMBL" id="JAHRHJ020003813">
    <property type="protein sequence ID" value="KAH9290359.1"/>
    <property type="molecule type" value="Genomic_DNA"/>
</dbReference>
<feature type="non-terminal residue" evidence="1">
    <location>
        <position position="63"/>
    </location>
</feature>
<proteinExistence type="predicted"/>
<evidence type="ECO:0000313" key="2">
    <source>
        <dbReference type="Proteomes" id="UP000824469"/>
    </source>
</evidence>
<keyword evidence="2" id="KW-1185">Reference proteome</keyword>
<dbReference type="Proteomes" id="UP000824469">
    <property type="component" value="Unassembled WGS sequence"/>
</dbReference>
<dbReference type="AlphaFoldDB" id="A0AA38C544"/>
<reference evidence="1 2" key="1">
    <citation type="journal article" date="2021" name="Nat. Plants">
        <title>The Taxus genome provides insights into paclitaxel biosynthesis.</title>
        <authorList>
            <person name="Xiong X."/>
            <person name="Gou J."/>
            <person name="Liao Q."/>
            <person name="Li Y."/>
            <person name="Zhou Q."/>
            <person name="Bi G."/>
            <person name="Li C."/>
            <person name="Du R."/>
            <person name="Wang X."/>
            <person name="Sun T."/>
            <person name="Guo L."/>
            <person name="Liang H."/>
            <person name="Lu P."/>
            <person name="Wu Y."/>
            <person name="Zhang Z."/>
            <person name="Ro D.K."/>
            <person name="Shang Y."/>
            <person name="Huang S."/>
            <person name="Yan J."/>
        </authorList>
    </citation>
    <scope>NUCLEOTIDE SEQUENCE [LARGE SCALE GENOMIC DNA]</scope>
    <source>
        <strain evidence="1">Ta-2019</strain>
    </source>
</reference>
<comment type="caution">
    <text evidence="1">The sequence shown here is derived from an EMBL/GenBank/DDBJ whole genome shotgun (WGS) entry which is preliminary data.</text>
</comment>
<dbReference type="PANTHER" id="PTHR31515">
    <property type="entry name" value="TRANSMEMBRANE PROTEIN-RELATED"/>
    <property type="match status" value="1"/>
</dbReference>
<dbReference type="PANTHER" id="PTHR31515:SF0">
    <property type="entry name" value="TRANSMEMBRANE PROTEIN"/>
    <property type="match status" value="1"/>
</dbReference>
<gene>
    <name evidence="1" type="ORF">KI387_034476</name>
</gene>
<name>A0AA38C544_TAXCH</name>
<protein>
    <submittedName>
        <fullName evidence="1">Uncharacterized protein</fullName>
    </submittedName>
</protein>
<sequence length="63" mass="7024">VKKMVHTGQEVVVVGGSHSLHQHEKLAIAVSKALRGHSFHETKADGHFHVRTRTYLDGSILRE</sequence>
<evidence type="ECO:0000313" key="1">
    <source>
        <dbReference type="EMBL" id="KAH9290359.1"/>
    </source>
</evidence>
<feature type="non-terminal residue" evidence="1">
    <location>
        <position position="1"/>
    </location>
</feature>
<organism evidence="1 2">
    <name type="scientific">Taxus chinensis</name>
    <name type="common">Chinese yew</name>
    <name type="synonym">Taxus wallichiana var. chinensis</name>
    <dbReference type="NCBI Taxonomy" id="29808"/>
    <lineage>
        <taxon>Eukaryota</taxon>
        <taxon>Viridiplantae</taxon>
        <taxon>Streptophyta</taxon>
        <taxon>Embryophyta</taxon>
        <taxon>Tracheophyta</taxon>
        <taxon>Spermatophyta</taxon>
        <taxon>Pinopsida</taxon>
        <taxon>Pinidae</taxon>
        <taxon>Conifers II</taxon>
        <taxon>Cupressales</taxon>
        <taxon>Taxaceae</taxon>
        <taxon>Taxus</taxon>
    </lineage>
</organism>